<reference evidence="1 2" key="1">
    <citation type="submission" date="2020-02" db="EMBL/GenBank/DDBJ databases">
        <authorList>
            <person name="Ma Q."/>
            <person name="Huang Y."/>
            <person name="Song X."/>
            <person name="Pei D."/>
        </authorList>
    </citation>
    <scope>NUCLEOTIDE SEQUENCE [LARGE SCALE GENOMIC DNA]</scope>
    <source>
        <strain evidence="1">Sxm20200214</strain>
        <tissue evidence="1">Leaf</tissue>
    </source>
</reference>
<dbReference type="AlphaFoldDB" id="A0A8X7QC66"/>
<evidence type="ECO:0000313" key="1">
    <source>
        <dbReference type="EMBL" id="KAG2264804.1"/>
    </source>
</evidence>
<evidence type="ECO:0000313" key="2">
    <source>
        <dbReference type="Proteomes" id="UP000886595"/>
    </source>
</evidence>
<name>A0A8X7QC66_BRACI</name>
<keyword evidence="2" id="KW-1185">Reference proteome</keyword>
<dbReference type="EMBL" id="JAAMPC010000014">
    <property type="protein sequence ID" value="KAG2264804.1"/>
    <property type="molecule type" value="Genomic_DNA"/>
</dbReference>
<dbReference type="Proteomes" id="UP000886595">
    <property type="component" value="Unassembled WGS sequence"/>
</dbReference>
<gene>
    <name evidence="1" type="ORF">Bca52824_071883</name>
</gene>
<sequence>MNSEQAVFVILGDAGKELTGKHVSELVASYFESNEGVGADHCVPIHKFIVKVSDHNLICKSQTITITKILPPEAPHPIAHLEEDAIPAMSDVILKTRSEESGPSKGFEDYEGDRVRKASESLESDEAKRSKICALLSGGGYAKKVVVTIGQILPIPQFFQFQLVCFSFILAQFSRAVKDEAAFNKFVAEIV</sequence>
<accession>A0A8X7QC66</accession>
<protein>
    <submittedName>
        <fullName evidence="1">Uncharacterized protein</fullName>
    </submittedName>
</protein>
<comment type="caution">
    <text evidence="1">The sequence shown here is derived from an EMBL/GenBank/DDBJ whole genome shotgun (WGS) entry which is preliminary data.</text>
</comment>
<proteinExistence type="predicted"/>
<organism evidence="1 2">
    <name type="scientific">Brassica carinata</name>
    <name type="common">Ethiopian mustard</name>
    <name type="synonym">Abyssinian cabbage</name>
    <dbReference type="NCBI Taxonomy" id="52824"/>
    <lineage>
        <taxon>Eukaryota</taxon>
        <taxon>Viridiplantae</taxon>
        <taxon>Streptophyta</taxon>
        <taxon>Embryophyta</taxon>
        <taxon>Tracheophyta</taxon>
        <taxon>Spermatophyta</taxon>
        <taxon>Magnoliopsida</taxon>
        <taxon>eudicotyledons</taxon>
        <taxon>Gunneridae</taxon>
        <taxon>Pentapetalae</taxon>
        <taxon>rosids</taxon>
        <taxon>malvids</taxon>
        <taxon>Brassicales</taxon>
        <taxon>Brassicaceae</taxon>
        <taxon>Brassiceae</taxon>
        <taxon>Brassica</taxon>
    </lineage>
</organism>